<reference evidence="2" key="1">
    <citation type="submission" date="2019-06" db="EMBL/GenBank/DDBJ databases">
        <title>The complete genome of Emcibacter congregatus ZYLT.</title>
        <authorList>
            <person name="Zhao Z."/>
        </authorList>
    </citation>
    <scope>NUCLEOTIDE SEQUENCE [LARGE SCALE GENOMIC DNA]</scope>
    <source>
        <strain evidence="2">MCCC 1A06723</strain>
    </source>
</reference>
<dbReference type="EMBL" id="VFIY01000018">
    <property type="protein sequence ID" value="TPD57742.1"/>
    <property type="molecule type" value="Genomic_DNA"/>
</dbReference>
<comment type="caution">
    <text evidence="1">The sequence shown here is derived from an EMBL/GenBank/DDBJ whole genome shotgun (WGS) entry which is preliminary data.</text>
</comment>
<dbReference type="InterPro" id="IPR019056">
    <property type="entry name" value="Phage_TAC_6"/>
</dbReference>
<accession>A0A501PCJ4</accession>
<keyword evidence="2" id="KW-1185">Reference proteome</keyword>
<gene>
    <name evidence="1" type="ORF">FIV46_16705</name>
</gene>
<dbReference type="OrthoDB" id="7582980at2"/>
<dbReference type="RefSeq" id="WP_139942058.1">
    <property type="nucleotide sequence ID" value="NZ_JBHSYP010000005.1"/>
</dbReference>
<evidence type="ECO:0000313" key="1">
    <source>
        <dbReference type="EMBL" id="TPD57742.1"/>
    </source>
</evidence>
<organism evidence="1 2">
    <name type="scientific">Emcibacter nanhaiensis</name>
    <dbReference type="NCBI Taxonomy" id="1505037"/>
    <lineage>
        <taxon>Bacteria</taxon>
        <taxon>Pseudomonadati</taxon>
        <taxon>Pseudomonadota</taxon>
        <taxon>Alphaproteobacteria</taxon>
        <taxon>Emcibacterales</taxon>
        <taxon>Emcibacteraceae</taxon>
        <taxon>Emcibacter</taxon>
    </lineage>
</organism>
<proteinExistence type="predicted"/>
<evidence type="ECO:0000313" key="2">
    <source>
        <dbReference type="Proteomes" id="UP000319148"/>
    </source>
</evidence>
<sequence length="73" mass="8081">MTGAADGRIIPVWAMLAFGLLGWMPSEFLKVTPWDLALVLQARQKYFDYQAAGDRPLDRTGLTGLMEKLGSSH</sequence>
<dbReference type="Pfam" id="PF09550">
    <property type="entry name" value="Phage_TAC_6"/>
    <property type="match status" value="1"/>
</dbReference>
<protein>
    <submittedName>
        <fullName evidence="1">Phage tail assembly chaperone</fullName>
    </submittedName>
</protein>
<name>A0A501PCJ4_9PROT</name>
<dbReference type="AlphaFoldDB" id="A0A501PCJ4"/>
<dbReference type="Proteomes" id="UP000319148">
    <property type="component" value="Unassembled WGS sequence"/>
</dbReference>